<reference evidence="1" key="1">
    <citation type="submission" date="2014-09" db="EMBL/GenBank/DDBJ databases">
        <authorList>
            <person name="Magalhaes I.L.F."/>
            <person name="Oliveira U."/>
            <person name="Santos F.R."/>
            <person name="Vidigal T.H.D.A."/>
            <person name="Brescovit A.D."/>
            <person name="Santos A.J."/>
        </authorList>
    </citation>
    <scope>NUCLEOTIDE SEQUENCE</scope>
    <source>
        <tissue evidence="1">Shoot tissue taken approximately 20 cm above the soil surface</tissue>
    </source>
</reference>
<sequence>MLCSTLHSSFGDSWQNLFGSLFFRIN</sequence>
<evidence type="ECO:0000313" key="1">
    <source>
        <dbReference type="EMBL" id="JAD71186.1"/>
    </source>
</evidence>
<protein>
    <submittedName>
        <fullName evidence="1">Uncharacterized protein</fullName>
    </submittedName>
</protein>
<dbReference type="AlphaFoldDB" id="A0A0A9C6K6"/>
<accession>A0A0A9C6K6</accession>
<name>A0A0A9C6K6_ARUDO</name>
<proteinExistence type="predicted"/>
<dbReference type="EMBL" id="GBRH01226709">
    <property type="protein sequence ID" value="JAD71186.1"/>
    <property type="molecule type" value="Transcribed_RNA"/>
</dbReference>
<reference evidence="1" key="2">
    <citation type="journal article" date="2015" name="Data Brief">
        <title>Shoot transcriptome of the giant reed, Arundo donax.</title>
        <authorList>
            <person name="Barrero R.A."/>
            <person name="Guerrero F.D."/>
            <person name="Moolhuijzen P."/>
            <person name="Goolsby J.A."/>
            <person name="Tidwell J."/>
            <person name="Bellgard S.E."/>
            <person name="Bellgard M.I."/>
        </authorList>
    </citation>
    <scope>NUCLEOTIDE SEQUENCE</scope>
    <source>
        <tissue evidence="1">Shoot tissue taken approximately 20 cm above the soil surface</tissue>
    </source>
</reference>
<organism evidence="1">
    <name type="scientific">Arundo donax</name>
    <name type="common">Giant reed</name>
    <name type="synonym">Donax arundinaceus</name>
    <dbReference type="NCBI Taxonomy" id="35708"/>
    <lineage>
        <taxon>Eukaryota</taxon>
        <taxon>Viridiplantae</taxon>
        <taxon>Streptophyta</taxon>
        <taxon>Embryophyta</taxon>
        <taxon>Tracheophyta</taxon>
        <taxon>Spermatophyta</taxon>
        <taxon>Magnoliopsida</taxon>
        <taxon>Liliopsida</taxon>
        <taxon>Poales</taxon>
        <taxon>Poaceae</taxon>
        <taxon>PACMAD clade</taxon>
        <taxon>Arundinoideae</taxon>
        <taxon>Arundineae</taxon>
        <taxon>Arundo</taxon>
    </lineage>
</organism>